<dbReference type="Proteomes" id="UP000009149">
    <property type="component" value="Chromosome"/>
</dbReference>
<reference evidence="1 2" key="1">
    <citation type="journal article" date="2008" name="Biol. Direct">
        <title>Complete genome sequence of the extremely acidophilic methanotroph isolate V4, Methylacidiphilum infernorum, a representative of the bacterial phylum Verrucomicrobia.</title>
        <authorList>
            <person name="Hou S."/>
            <person name="Makarova K.S."/>
            <person name="Saw J.H."/>
            <person name="Senin P."/>
            <person name="Ly B.V."/>
            <person name="Zhou Z."/>
            <person name="Ren Y."/>
            <person name="Wang J."/>
            <person name="Galperin M.Y."/>
            <person name="Omelchenko M.V."/>
            <person name="Wolf Y.I."/>
            <person name="Yutin N."/>
            <person name="Koonin E.V."/>
            <person name="Stott M.B."/>
            <person name="Mountain B.W."/>
            <person name="Crowe M.A."/>
            <person name="Smirnova A.V."/>
            <person name="Dunfield P.F."/>
            <person name="Feng L."/>
            <person name="Wang L."/>
            <person name="Alam M."/>
        </authorList>
    </citation>
    <scope>NUCLEOTIDE SEQUENCE [LARGE SCALE GENOMIC DNA]</scope>
    <source>
        <strain evidence="2">Isolate V4</strain>
    </source>
</reference>
<protein>
    <submittedName>
        <fullName evidence="1">Uncharacterized protein</fullName>
    </submittedName>
</protein>
<sequence length="55" mass="6279">MCGYLINFSFPLSKKIFISSKRETRSTKNPVITIKKKGGLKSLPFFFKPACLRLP</sequence>
<gene>
    <name evidence="1" type="ordered locus">Minf_2073</name>
</gene>
<accession>B3DZ35</accession>
<name>B3DZ35_METI4</name>
<dbReference type="EMBL" id="CP000975">
    <property type="protein sequence ID" value="ACD84127.1"/>
    <property type="molecule type" value="Genomic_DNA"/>
</dbReference>
<dbReference type="KEGG" id="min:Minf_2073"/>
<organism evidence="1 2">
    <name type="scientific">Methylacidiphilum infernorum (isolate V4)</name>
    <name type="common">Methylokorus infernorum (strain V4)</name>
    <dbReference type="NCBI Taxonomy" id="481448"/>
    <lineage>
        <taxon>Bacteria</taxon>
        <taxon>Pseudomonadati</taxon>
        <taxon>Verrucomicrobiota</taxon>
        <taxon>Methylacidiphilae</taxon>
        <taxon>Methylacidiphilales</taxon>
        <taxon>Methylacidiphilaceae</taxon>
        <taxon>Methylacidiphilum (ex Ratnadevi et al. 2023)</taxon>
    </lineage>
</organism>
<dbReference type="AlphaFoldDB" id="B3DZ35"/>
<proteinExistence type="predicted"/>
<evidence type="ECO:0000313" key="1">
    <source>
        <dbReference type="EMBL" id="ACD84127.1"/>
    </source>
</evidence>
<dbReference type="HOGENOM" id="CLU_3027095_0_0_0"/>
<evidence type="ECO:0000313" key="2">
    <source>
        <dbReference type="Proteomes" id="UP000009149"/>
    </source>
</evidence>